<evidence type="ECO:0000256" key="7">
    <source>
        <dbReference type="ARBA" id="ARBA00022949"/>
    </source>
</evidence>
<evidence type="ECO:0000313" key="11">
    <source>
        <dbReference type="Ensembl" id="ENSORLP00015009764.1"/>
    </source>
</evidence>
<evidence type="ECO:0000256" key="6">
    <source>
        <dbReference type="ARBA" id="ARBA00022692"/>
    </source>
</evidence>
<protein>
    <recommendedName>
        <fullName evidence="13">Claudin 34</fullName>
    </recommendedName>
</protein>
<keyword evidence="9 10" id="KW-0472">Membrane</keyword>
<comment type="subcellular location">
    <subcellularLocation>
        <location evidence="1">Cell junction</location>
        <location evidence="1">Tight junction</location>
    </subcellularLocation>
    <subcellularLocation>
        <location evidence="2">Cell membrane</location>
        <topology evidence="2">Multi-pass membrane protein</topology>
    </subcellularLocation>
</comment>
<dbReference type="AlphaFoldDB" id="A0A3P9HQ02"/>
<keyword evidence="7" id="KW-0965">Cell junction</keyword>
<proteinExistence type="inferred from homology"/>
<dbReference type="Ensembl" id="ENSORLT00015031517.1">
    <property type="protein sequence ID" value="ENSORLP00015009764.1"/>
    <property type="gene ID" value="ENSORLG00015010559.1"/>
</dbReference>
<dbReference type="GO" id="GO:0005886">
    <property type="term" value="C:plasma membrane"/>
    <property type="evidence" value="ECO:0007669"/>
    <property type="project" value="UniProtKB-SubCell"/>
</dbReference>
<feature type="transmembrane region" description="Helical" evidence="10">
    <location>
        <begin position="21"/>
        <end position="42"/>
    </location>
</feature>
<dbReference type="InterPro" id="IPR006187">
    <property type="entry name" value="Claudin"/>
</dbReference>
<evidence type="ECO:0000256" key="10">
    <source>
        <dbReference type="SAM" id="Phobius"/>
    </source>
</evidence>
<dbReference type="Gene3D" id="1.20.140.150">
    <property type="match status" value="1"/>
</dbReference>
<evidence type="ECO:0000256" key="5">
    <source>
        <dbReference type="ARBA" id="ARBA00022475"/>
    </source>
</evidence>
<evidence type="ECO:0000313" key="12">
    <source>
        <dbReference type="Proteomes" id="UP000265200"/>
    </source>
</evidence>
<sequence>MCSPSSKKGHRNMLQTPKNFVALWSAFIGWTLTAVALGLIQWRVWLVPSSDVITSGVVWVGLWRTCFHSHTEVTDGWAIMKCNSIRLTEAFTPPEVAAGQVLMLLSLLVGLCGNAGGVYAMRNAYFGAKEYSCVRLGFVVTGAFCLLAATTSLIPLLWNLSSVVANQTIYFPPEFRLPQAPESQHRWKSTIAGESVAAVGEPSTPKGFDQNQLGQVMYLRKVIWQFHSRM</sequence>
<keyword evidence="8 10" id="KW-1133">Transmembrane helix</keyword>
<evidence type="ECO:0000256" key="4">
    <source>
        <dbReference type="ARBA" id="ARBA00022427"/>
    </source>
</evidence>
<evidence type="ECO:0000256" key="3">
    <source>
        <dbReference type="ARBA" id="ARBA00008295"/>
    </source>
</evidence>
<keyword evidence="4" id="KW-0796">Tight junction</keyword>
<accession>A0A3P9HQ02</accession>
<comment type="similarity">
    <text evidence="3">Belongs to the claudin family.</text>
</comment>
<dbReference type="GO" id="GO:0005923">
    <property type="term" value="C:bicellular tight junction"/>
    <property type="evidence" value="ECO:0007669"/>
    <property type="project" value="UniProtKB-SubCell"/>
</dbReference>
<dbReference type="PANTHER" id="PTHR12002">
    <property type="entry name" value="CLAUDIN"/>
    <property type="match status" value="1"/>
</dbReference>
<dbReference type="Proteomes" id="UP000265200">
    <property type="component" value="Chromosome 2"/>
</dbReference>
<reference key="1">
    <citation type="journal article" date="2007" name="Nature">
        <title>The medaka draft genome and insights into vertebrate genome evolution.</title>
        <authorList>
            <person name="Kasahara M."/>
            <person name="Naruse K."/>
            <person name="Sasaki S."/>
            <person name="Nakatani Y."/>
            <person name="Qu W."/>
            <person name="Ahsan B."/>
            <person name="Yamada T."/>
            <person name="Nagayasu Y."/>
            <person name="Doi K."/>
            <person name="Kasai Y."/>
            <person name="Jindo T."/>
            <person name="Kobayashi D."/>
            <person name="Shimada A."/>
            <person name="Toyoda A."/>
            <person name="Kuroki Y."/>
            <person name="Fujiyama A."/>
            <person name="Sasaki T."/>
            <person name="Shimizu A."/>
            <person name="Asakawa S."/>
            <person name="Shimizu N."/>
            <person name="Hashimoto S."/>
            <person name="Yang J."/>
            <person name="Lee Y."/>
            <person name="Matsushima K."/>
            <person name="Sugano S."/>
            <person name="Sakaizumi M."/>
            <person name="Narita T."/>
            <person name="Ohishi K."/>
            <person name="Haga S."/>
            <person name="Ohta F."/>
            <person name="Nomoto H."/>
            <person name="Nogata K."/>
            <person name="Morishita T."/>
            <person name="Endo T."/>
            <person name="Shin-I T."/>
            <person name="Takeda H."/>
            <person name="Morishita S."/>
            <person name="Kohara Y."/>
        </authorList>
    </citation>
    <scope>NUCLEOTIDE SEQUENCE [LARGE SCALE GENOMIC DNA]</scope>
    <source>
        <strain>Hd-rR</strain>
    </source>
</reference>
<reference evidence="11 12" key="2">
    <citation type="submission" date="2017-04" db="EMBL/GenBank/DDBJ databases">
        <title>CpG methylation of centromeres and impact of large insertions on vertebrate speciation.</title>
        <authorList>
            <person name="Ichikawa K."/>
            <person name="Yoshimura J."/>
            <person name="Morishita S."/>
        </authorList>
    </citation>
    <scope>NUCLEOTIDE SEQUENCE</scope>
    <source>
        <strain evidence="11 12">HSOK</strain>
    </source>
</reference>
<keyword evidence="5" id="KW-1003">Cell membrane</keyword>
<dbReference type="GO" id="GO:0005198">
    <property type="term" value="F:structural molecule activity"/>
    <property type="evidence" value="ECO:0007669"/>
    <property type="project" value="InterPro"/>
</dbReference>
<keyword evidence="6 10" id="KW-0812">Transmembrane</keyword>
<evidence type="ECO:0000256" key="1">
    <source>
        <dbReference type="ARBA" id="ARBA00004435"/>
    </source>
</evidence>
<evidence type="ECO:0000256" key="8">
    <source>
        <dbReference type="ARBA" id="ARBA00022989"/>
    </source>
</evidence>
<feature type="transmembrane region" description="Helical" evidence="10">
    <location>
        <begin position="101"/>
        <end position="121"/>
    </location>
</feature>
<evidence type="ECO:0000256" key="9">
    <source>
        <dbReference type="ARBA" id="ARBA00023136"/>
    </source>
</evidence>
<organism evidence="11 12">
    <name type="scientific">Oryzias latipes</name>
    <name type="common">Japanese rice fish</name>
    <name type="synonym">Japanese killifish</name>
    <dbReference type="NCBI Taxonomy" id="8090"/>
    <lineage>
        <taxon>Eukaryota</taxon>
        <taxon>Metazoa</taxon>
        <taxon>Chordata</taxon>
        <taxon>Craniata</taxon>
        <taxon>Vertebrata</taxon>
        <taxon>Euteleostomi</taxon>
        <taxon>Actinopterygii</taxon>
        <taxon>Neopterygii</taxon>
        <taxon>Teleostei</taxon>
        <taxon>Neoteleostei</taxon>
        <taxon>Acanthomorphata</taxon>
        <taxon>Ovalentaria</taxon>
        <taxon>Atherinomorphae</taxon>
        <taxon>Beloniformes</taxon>
        <taxon>Adrianichthyidae</taxon>
        <taxon>Oryziinae</taxon>
        <taxon>Oryzias</taxon>
    </lineage>
</organism>
<reference evidence="11" key="3">
    <citation type="submission" date="2025-08" db="UniProtKB">
        <authorList>
            <consortium name="Ensembl"/>
        </authorList>
    </citation>
    <scope>IDENTIFICATION</scope>
    <source>
        <strain evidence="11">HSOK</strain>
    </source>
</reference>
<feature type="transmembrane region" description="Helical" evidence="10">
    <location>
        <begin position="133"/>
        <end position="158"/>
    </location>
</feature>
<reference evidence="11" key="4">
    <citation type="submission" date="2025-09" db="UniProtKB">
        <authorList>
            <consortium name="Ensembl"/>
        </authorList>
    </citation>
    <scope>IDENTIFICATION</scope>
    <source>
        <strain evidence="11">HSOK</strain>
    </source>
</reference>
<name>A0A3P9HQ02_ORYLA</name>
<evidence type="ECO:0000256" key="2">
    <source>
        <dbReference type="ARBA" id="ARBA00004651"/>
    </source>
</evidence>
<evidence type="ECO:0008006" key="13">
    <source>
        <dbReference type="Google" id="ProtNLM"/>
    </source>
</evidence>